<evidence type="ECO:0000313" key="2">
    <source>
        <dbReference type="Proteomes" id="UP000325811"/>
    </source>
</evidence>
<organism evidence="1 2">
    <name type="scientific">Paraburkholderia dioscoreae</name>
    <dbReference type="NCBI Taxonomy" id="2604047"/>
    <lineage>
        <taxon>Bacteria</taxon>
        <taxon>Pseudomonadati</taxon>
        <taxon>Pseudomonadota</taxon>
        <taxon>Betaproteobacteria</taxon>
        <taxon>Burkholderiales</taxon>
        <taxon>Burkholderiaceae</taxon>
        <taxon>Paraburkholderia</taxon>
    </lineage>
</organism>
<reference evidence="1 2" key="1">
    <citation type="submission" date="2019-08" db="EMBL/GenBank/DDBJ databases">
        <authorList>
            <person name="Herpell B J."/>
        </authorList>
    </citation>
    <scope>NUCLEOTIDE SEQUENCE [LARGE SCALE GENOMIC DNA]</scope>
    <source>
        <strain evidence="2">Msb3</strain>
        <plasmid evidence="1 2">pII</plasmid>
    </source>
</reference>
<keyword evidence="2" id="KW-1185">Reference proteome</keyword>
<gene>
    <name evidence="1" type="ORF">PDMSB3_0009</name>
</gene>
<geneLocation type="plasmid" evidence="1 2">
    <name>pII</name>
</geneLocation>
<evidence type="ECO:0000313" key="1">
    <source>
        <dbReference type="EMBL" id="VVD31133.1"/>
    </source>
</evidence>
<accession>A0A5Q4ZEK4</accession>
<protein>
    <submittedName>
        <fullName evidence="1">Uncharacterized protein</fullName>
    </submittedName>
</protein>
<name>A0A5Q4ZEK4_9BURK</name>
<dbReference type="AlphaFoldDB" id="A0A5Q4ZEK4"/>
<keyword evidence="1" id="KW-0614">Plasmid</keyword>
<dbReference type="KEGG" id="pdio:PDMSB3_0009.3"/>
<dbReference type="EMBL" id="LR699556">
    <property type="protein sequence ID" value="VVD31133.1"/>
    <property type="molecule type" value="Genomic_DNA"/>
</dbReference>
<sequence>MRLRLTTLGSGSQYTVVELVEYELLKRTEIYSTVDFNKATGAAGVELTGRSNQRGVR</sequence>
<dbReference type="Proteomes" id="UP000325811">
    <property type="component" value="Plasmid pII"/>
</dbReference>
<proteinExistence type="predicted"/>